<dbReference type="Pfam" id="PF01263">
    <property type="entry name" value="Aldose_epim"/>
    <property type="match status" value="1"/>
</dbReference>
<dbReference type="Proteomes" id="UP000001930">
    <property type="component" value="Chromosome I"/>
</dbReference>
<dbReference type="Gene3D" id="2.70.98.10">
    <property type="match status" value="1"/>
</dbReference>
<dbReference type="EMBL" id="CP000086">
    <property type="protein sequence ID" value="ABC37919.1"/>
    <property type="molecule type" value="Genomic_DNA"/>
</dbReference>
<dbReference type="GO" id="GO:0016853">
    <property type="term" value="F:isomerase activity"/>
    <property type="evidence" value="ECO:0007669"/>
    <property type="project" value="InterPro"/>
</dbReference>
<accession>Q2SUY5</accession>
<gene>
    <name evidence="1" type="ordered locus">BTH_I2751</name>
</gene>
<proteinExistence type="predicted"/>
<dbReference type="KEGG" id="bte:BTH_I2751"/>
<dbReference type="GO" id="GO:0030246">
    <property type="term" value="F:carbohydrate binding"/>
    <property type="evidence" value="ECO:0007669"/>
    <property type="project" value="InterPro"/>
</dbReference>
<dbReference type="SUPFAM" id="SSF74650">
    <property type="entry name" value="Galactose mutarotase-like"/>
    <property type="match status" value="1"/>
</dbReference>
<dbReference type="GO" id="GO:0005975">
    <property type="term" value="P:carbohydrate metabolic process"/>
    <property type="evidence" value="ECO:0007669"/>
    <property type="project" value="InterPro"/>
</dbReference>
<keyword evidence="2" id="KW-1185">Reference proteome</keyword>
<evidence type="ECO:0000313" key="1">
    <source>
        <dbReference type="EMBL" id="ABC37919.1"/>
    </source>
</evidence>
<sequence>MPNSVRAIAVARSMLAPCWDRSGTINMTGPGHYPYSLLFLTFSVSRMCAMHSAPARAHDELAPAARPVACRTDARAPRRGDSAILGDLPWKTSTPATMPSFQNQDILELTDGASLARIAPEAGGRLLSWSIGDASIVFWPDAADWSNPAKIRGGNPLLFPFLGRHRVDGRIGFWRDGAGVVRELPMHGFARDLPFDSQADADGRGVTLSLHGSERTHAGYPFEFRFAARYRLVDERTLDVALSTTNLGDAPLPHYPGHHFYFALPHAERASTVLELPPTRRRRQLDDGSISAPEPGSSRYTLDDPAILDRFHCLDGIPAEPVRVLMPGRRHAIEIDLNRPGSVPWYAVTTWTEAPGSNFYCIEPWLGLPDAIHNGLGLRHVAPGATETAALRIRVTPLA</sequence>
<dbReference type="AlphaFoldDB" id="Q2SUY5"/>
<dbReference type="InterPro" id="IPR011013">
    <property type="entry name" value="Gal_mutarotase_sf_dom"/>
</dbReference>
<name>Q2SUY5_BURTA</name>
<protein>
    <submittedName>
        <fullName evidence="1">Aldose 1-epimerase family</fullName>
    </submittedName>
</protein>
<evidence type="ECO:0000313" key="2">
    <source>
        <dbReference type="Proteomes" id="UP000001930"/>
    </source>
</evidence>
<dbReference type="InterPro" id="IPR014718">
    <property type="entry name" value="GH-type_carb-bd"/>
</dbReference>
<dbReference type="InterPro" id="IPR008183">
    <property type="entry name" value="Aldose_1/G6P_1-epimerase"/>
</dbReference>
<reference evidence="1 2" key="1">
    <citation type="journal article" date="2005" name="BMC Genomics">
        <title>Bacterial genome adaptation to niches: divergence of the potential virulence genes in three Burkholderia species of different survival strategies.</title>
        <authorList>
            <person name="Kim H.S."/>
            <person name="Schell M.A."/>
            <person name="Yu Y."/>
            <person name="Ulrich R.L."/>
            <person name="Sarria S.H."/>
            <person name="Nierman W.C."/>
            <person name="DeShazer D."/>
        </authorList>
    </citation>
    <scope>NUCLEOTIDE SEQUENCE [LARGE SCALE GENOMIC DNA]</scope>
    <source>
        <strain evidence="2">ATCC 700388 / DSM 13276 / CCUG 48851 / CIP 106301 / E264</strain>
    </source>
</reference>
<organism evidence="1 2">
    <name type="scientific">Burkholderia thailandensis (strain ATCC 700388 / DSM 13276 / CCUG 48851 / CIP 106301 / E264)</name>
    <dbReference type="NCBI Taxonomy" id="271848"/>
    <lineage>
        <taxon>Bacteria</taxon>
        <taxon>Pseudomonadati</taxon>
        <taxon>Pseudomonadota</taxon>
        <taxon>Betaproteobacteria</taxon>
        <taxon>Burkholderiales</taxon>
        <taxon>Burkholderiaceae</taxon>
        <taxon>Burkholderia</taxon>
        <taxon>pseudomallei group</taxon>
    </lineage>
</organism>
<dbReference type="HOGENOM" id="CLU_057834_0_0_4"/>